<dbReference type="InterPro" id="IPR027417">
    <property type="entry name" value="P-loop_NTPase"/>
</dbReference>
<protein>
    <submittedName>
        <fullName evidence="2">ATP-binding protein</fullName>
    </submittedName>
</protein>
<name>A0AAU7JFI7_9HYPH</name>
<dbReference type="PANTHER" id="PTHR40396">
    <property type="entry name" value="ATPASE-LIKE PROTEIN"/>
    <property type="match status" value="1"/>
</dbReference>
<keyword evidence="2" id="KW-0547">Nucleotide-binding</keyword>
<accession>A0AAU7JFI7</accession>
<dbReference type="SUPFAM" id="SSF52540">
    <property type="entry name" value="P-loop containing nucleoside triphosphate hydrolases"/>
    <property type="match status" value="1"/>
</dbReference>
<dbReference type="RefSeq" id="WP_406855675.1">
    <property type="nucleotide sequence ID" value="NZ_CP157484.1"/>
</dbReference>
<dbReference type="AlphaFoldDB" id="A0AAU7JFI7"/>
<proteinExistence type="predicted"/>
<dbReference type="GO" id="GO:0005524">
    <property type="term" value="F:ATP binding"/>
    <property type="evidence" value="ECO:0007669"/>
    <property type="project" value="UniProtKB-KW"/>
</dbReference>
<dbReference type="Pfam" id="PF13304">
    <property type="entry name" value="AAA_21"/>
    <property type="match status" value="1"/>
</dbReference>
<organism evidence="2">
    <name type="scientific">Alsobacter sp. KACC 23698</name>
    <dbReference type="NCBI Taxonomy" id="3149229"/>
    <lineage>
        <taxon>Bacteria</taxon>
        <taxon>Pseudomonadati</taxon>
        <taxon>Pseudomonadota</taxon>
        <taxon>Alphaproteobacteria</taxon>
        <taxon>Hyphomicrobiales</taxon>
        <taxon>Alsobacteraceae</taxon>
        <taxon>Alsobacter</taxon>
    </lineage>
</organism>
<reference evidence="2" key="1">
    <citation type="submission" date="2024-05" db="EMBL/GenBank/DDBJ databases">
        <authorList>
            <person name="Kim S."/>
            <person name="Heo J."/>
            <person name="Choi H."/>
            <person name="Choi Y."/>
            <person name="Kwon S.-W."/>
            <person name="Kim Y."/>
        </authorList>
    </citation>
    <scope>NUCLEOTIDE SEQUENCE</scope>
    <source>
        <strain evidence="2">KACC 23698</strain>
    </source>
</reference>
<dbReference type="Gene3D" id="3.40.50.300">
    <property type="entry name" value="P-loop containing nucleotide triphosphate hydrolases"/>
    <property type="match status" value="1"/>
</dbReference>
<evidence type="ECO:0000313" key="2">
    <source>
        <dbReference type="EMBL" id="XBO38834.1"/>
    </source>
</evidence>
<gene>
    <name evidence="2" type="ORF">ABEG18_24605</name>
</gene>
<dbReference type="PANTHER" id="PTHR40396:SF1">
    <property type="entry name" value="ATPASE AAA-TYPE CORE DOMAIN-CONTAINING PROTEIN"/>
    <property type="match status" value="1"/>
</dbReference>
<evidence type="ECO:0000259" key="1">
    <source>
        <dbReference type="Pfam" id="PF13304"/>
    </source>
</evidence>
<feature type="domain" description="ATPase AAA-type core" evidence="1">
    <location>
        <begin position="50"/>
        <end position="372"/>
    </location>
</feature>
<keyword evidence="2" id="KW-0067">ATP-binding</keyword>
<sequence length="437" mass="49049">MLMAFRFSNFRSFKDRAEISLKAHRSDKSLPDVPIAAAVGTRRTMDVLPVAAIYGANAAGKTNVLNALDYMQDAVIFSHSAWKPGGGTLLKQFRMPSSQLADMPQSIFEVDIVLDNNLYTYGFSGNAKFFNAEWLHTYPLGRERTLFRRKTNSNDGKFDTTLKFSPHLSGDDRDLNSMARRTRENSLFLAVAAQENQLEAKRVLEWFSNTLRIDPLAFDATRSSSMDTSSLIEGRSLLFQEVLGILKAADRSLVDVEVQAADKELPFDIQDPKLQELLIAQNRFDISFVHEYDGERLVVPFRDESSGIRKLYGLASGIVAALLLGDTLVVDELEKSIHPAMARYIIDLFQSKSTNLGNGQIIFSTHDTNLLDQSLIRRDQIWFVEKNACQSELYSLLEFSPRKDENLETGYLRGRYGALPALGIAGWGRPQSIQNEG</sequence>
<dbReference type="GO" id="GO:0016887">
    <property type="term" value="F:ATP hydrolysis activity"/>
    <property type="evidence" value="ECO:0007669"/>
    <property type="project" value="InterPro"/>
</dbReference>
<dbReference type="EMBL" id="CP157484">
    <property type="protein sequence ID" value="XBO38834.1"/>
    <property type="molecule type" value="Genomic_DNA"/>
</dbReference>
<dbReference type="InterPro" id="IPR003959">
    <property type="entry name" value="ATPase_AAA_core"/>
</dbReference>